<accession>A0A7W9SNM8</accession>
<comment type="caution">
    <text evidence="1">The sequence shown here is derived from an EMBL/GenBank/DDBJ whole genome shotgun (WGS) entry which is preliminary data.</text>
</comment>
<reference evidence="1 2" key="1">
    <citation type="submission" date="2020-08" db="EMBL/GenBank/DDBJ databases">
        <title>Genomic Encyclopedia of Type Strains, Phase IV (KMG-IV): sequencing the most valuable type-strain genomes for metagenomic binning, comparative biology and taxonomic classification.</title>
        <authorList>
            <person name="Goeker M."/>
        </authorList>
    </citation>
    <scope>NUCLEOTIDE SEQUENCE [LARGE SCALE GENOMIC DNA]</scope>
    <source>
        <strain evidence="1 2">DSM 23562</strain>
    </source>
</reference>
<dbReference type="InterPro" id="IPR008928">
    <property type="entry name" value="6-hairpin_glycosidase_sf"/>
</dbReference>
<keyword evidence="2" id="KW-1185">Reference proteome</keyword>
<dbReference type="RefSeq" id="WP_184193958.1">
    <property type="nucleotide sequence ID" value="NZ_JACHGW010000002.1"/>
</dbReference>
<gene>
    <name evidence="1" type="ORF">HNQ39_001732</name>
</gene>
<dbReference type="Gene3D" id="1.50.10.10">
    <property type="match status" value="1"/>
</dbReference>
<dbReference type="PANTHER" id="PTHR34987">
    <property type="entry name" value="C, PUTATIVE (AFU_ORTHOLOGUE AFUA_3G02880)-RELATED"/>
    <property type="match status" value="1"/>
</dbReference>
<dbReference type="EMBL" id="JACHGW010000002">
    <property type="protein sequence ID" value="MBB6049941.1"/>
    <property type="molecule type" value="Genomic_DNA"/>
</dbReference>
<dbReference type="GO" id="GO:0005975">
    <property type="term" value="P:carbohydrate metabolic process"/>
    <property type="evidence" value="ECO:0007669"/>
    <property type="project" value="InterPro"/>
</dbReference>
<evidence type="ECO:0000313" key="2">
    <source>
        <dbReference type="Proteomes" id="UP000520814"/>
    </source>
</evidence>
<proteinExistence type="predicted"/>
<dbReference type="InterPro" id="IPR012341">
    <property type="entry name" value="6hp_glycosidase-like_sf"/>
</dbReference>
<dbReference type="SUPFAM" id="SSF48208">
    <property type="entry name" value="Six-hairpin glycosidases"/>
    <property type="match status" value="1"/>
</dbReference>
<dbReference type="AlphaFoldDB" id="A0A7W9SNM8"/>
<evidence type="ECO:0000313" key="1">
    <source>
        <dbReference type="EMBL" id="MBB6049941.1"/>
    </source>
</evidence>
<organism evidence="1 2">
    <name type="scientific">Armatimonas rosea</name>
    <dbReference type="NCBI Taxonomy" id="685828"/>
    <lineage>
        <taxon>Bacteria</taxon>
        <taxon>Bacillati</taxon>
        <taxon>Armatimonadota</taxon>
        <taxon>Armatimonadia</taxon>
        <taxon>Armatimonadales</taxon>
        <taxon>Armatimonadaceae</taxon>
        <taxon>Armatimonas</taxon>
    </lineage>
</organism>
<dbReference type="Proteomes" id="UP000520814">
    <property type="component" value="Unassembled WGS sequence"/>
</dbReference>
<protein>
    <submittedName>
        <fullName evidence="1">Uncharacterized protein</fullName>
    </submittedName>
</protein>
<dbReference type="PANTHER" id="PTHR34987:SF6">
    <property type="entry name" value="ALPHA-L-RHAMNOSIDASE SIX-HAIRPIN GLYCOSIDASE DOMAIN-CONTAINING PROTEIN"/>
    <property type="match status" value="1"/>
</dbReference>
<sequence length="633" mass="70099">MQSGQERWALADSGIAWTIEGTKGLPHHDHVELSGRRLSAILRYGVDEKRRLVLSREVIWPTLRLKRDDVRGYLKREWGNEIIPPIRIEGIPLIPGPVREIRHWEGRLTVTHMPLDGIAVQRHLFPCEDKPALLERWSIINFSEAPISLECHLEENGETVACYDGEAVVSLKVVEGNTLLVRPGEFGNITLAFLAHKKNTALPAINVHDEAVARGRRWKALDESMRLTTPDPVINQAFTFAKWRAAESLFETKMGLVHSPGGGRYYGGVWANDQAEYANPFFGYLGDSLCHEASMNAYQEFAAELTSSYRPLPSSFEVEGDVVWRQCGDRGDAAMIASGASRYALASGDHEAAQKLWPLIVWCLEYCRRKTDTRGIVVSDTDELEGRFPTGDANLSTSCLAYDGYRRAADLARELEHEALTTQYDEAADALALAIERHFGAEVEGFTTYRYYEGNTTLRAWLCLPLVMGLAPPAPASGGASRRDGTIAALLSPRLWTDDGLATESGDTVFWDRATLYGLRGLFATGATEQALEKLTAFSKRRLLGEHVPYAVEAHPEGSQAHLSAESALYCRVITEGLFGIVPRGLDRFDVNPRLPEGWDAMSLTLAGFGGRWEIQVTRTAEGISTNLSKIGL</sequence>
<name>A0A7W9SNM8_ARMRO</name>